<dbReference type="SUPFAM" id="SSF51126">
    <property type="entry name" value="Pectin lyase-like"/>
    <property type="match status" value="1"/>
</dbReference>
<dbReference type="Gene3D" id="2.160.20.10">
    <property type="entry name" value="Single-stranded right-handed beta-helix, Pectin lyase-like"/>
    <property type="match status" value="1"/>
</dbReference>
<sequence length="306" mass="33093">MGVNDVGIIGVGKDAYNSDLAGMINGRILPWVEDVEADGYPVWTDYGAVQRSTYFLDRQGNLIYQFNITTLDPDDPDDYQYLINLILDYRAYNGPSIIRVTEDFLSIQSAIESASDGDIILVNPGTYLGQINFLDKNVTLASLIYSGYDQNDLEKTILDGDGQGPIVTFNDGQDQSAILLGFIIKNGSASQSGGGILIEDASPTIDRNIIHNNHAGSCGGTGGGIAVQGESYPHIFGNVIHDNIVSGECDCICYYGGGVYVDTTSWPVLGGSVTLGNTFYNNSADYGTELFRDHDEDTTNWTPIYA</sequence>
<dbReference type="InterPro" id="IPR011050">
    <property type="entry name" value="Pectin_lyase_fold/virulence"/>
</dbReference>
<proteinExistence type="predicted"/>
<gene>
    <name evidence="2" type="ORF">METZ01_LOCUS325322</name>
</gene>
<dbReference type="EMBL" id="UINC01107244">
    <property type="protein sequence ID" value="SVC72468.1"/>
    <property type="molecule type" value="Genomic_DNA"/>
</dbReference>
<evidence type="ECO:0000259" key="1">
    <source>
        <dbReference type="Pfam" id="PF13229"/>
    </source>
</evidence>
<feature type="non-terminal residue" evidence="2">
    <location>
        <position position="306"/>
    </location>
</feature>
<evidence type="ECO:0000313" key="2">
    <source>
        <dbReference type="EMBL" id="SVC72468.1"/>
    </source>
</evidence>
<dbReference type="Pfam" id="PF13229">
    <property type="entry name" value="Beta_helix"/>
    <property type="match status" value="1"/>
</dbReference>
<dbReference type="InterPro" id="IPR012334">
    <property type="entry name" value="Pectin_lyas_fold"/>
</dbReference>
<feature type="domain" description="Right handed beta helix" evidence="1">
    <location>
        <begin position="183"/>
        <end position="290"/>
    </location>
</feature>
<organism evidence="2">
    <name type="scientific">marine metagenome</name>
    <dbReference type="NCBI Taxonomy" id="408172"/>
    <lineage>
        <taxon>unclassified sequences</taxon>
        <taxon>metagenomes</taxon>
        <taxon>ecological metagenomes</taxon>
    </lineage>
</organism>
<dbReference type="InterPro" id="IPR039448">
    <property type="entry name" value="Beta_helix"/>
</dbReference>
<name>A0A382PIF5_9ZZZZ</name>
<accession>A0A382PIF5</accession>
<dbReference type="AlphaFoldDB" id="A0A382PIF5"/>
<reference evidence="2" key="1">
    <citation type="submission" date="2018-05" db="EMBL/GenBank/DDBJ databases">
        <authorList>
            <person name="Lanie J.A."/>
            <person name="Ng W.-L."/>
            <person name="Kazmierczak K.M."/>
            <person name="Andrzejewski T.M."/>
            <person name="Davidsen T.M."/>
            <person name="Wayne K.J."/>
            <person name="Tettelin H."/>
            <person name="Glass J.I."/>
            <person name="Rusch D."/>
            <person name="Podicherti R."/>
            <person name="Tsui H.-C.T."/>
            <person name="Winkler M.E."/>
        </authorList>
    </citation>
    <scope>NUCLEOTIDE SEQUENCE</scope>
</reference>
<protein>
    <recommendedName>
        <fullName evidence="1">Right handed beta helix domain-containing protein</fullName>
    </recommendedName>
</protein>